<dbReference type="Proteomes" id="UP000006727">
    <property type="component" value="Chromosome 23"/>
</dbReference>
<dbReference type="InParanoid" id="A0A2K1IIR5"/>
<protein>
    <submittedName>
        <fullName evidence="2 3">Uncharacterized protein</fullName>
    </submittedName>
</protein>
<feature type="region of interest" description="Disordered" evidence="1">
    <location>
        <begin position="1"/>
        <end position="45"/>
    </location>
</feature>
<organism evidence="2">
    <name type="scientific">Physcomitrium patens</name>
    <name type="common">Spreading-leaved earth moss</name>
    <name type="synonym">Physcomitrella patens</name>
    <dbReference type="NCBI Taxonomy" id="3218"/>
    <lineage>
        <taxon>Eukaryota</taxon>
        <taxon>Viridiplantae</taxon>
        <taxon>Streptophyta</taxon>
        <taxon>Embryophyta</taxon>
        <taxon>Bryophyta</taxon>
        <taxon>Bryophytina</taxon>
        <taxon>Bryopsida</taxon>
        <taxon>Funariidae</taxon>
        <taxon>Funariales</taxon>
        <taxon>Funariaceae</taxon>
        <taxon>Physcomitrium</taxon>
    </lineage>
</organism>
<evidence type="ECO:0000313" key="4">
    <source>
        <dbReference type="Proteomes" id="UP000006727"/>
    </source>
</evidence>
<accession>A0A2K1IIR5</accession>
<name>A0A2K1IIR5_PHYPA</name>
<feature type="compositionally biased region" description="Basic and acidic residues" evidence="1">
    <location>
        <begin position="11"/>
        <end position="32"/>
    </location>
</feature>
<reference evidence="2 4" key="2">
    <citation type="journal article" date="2018" name="Plant J.">
        <title>The Physcomitrella patens chromosome-scale assembly reveals moss genome structure and evolution.</title>
        <authorList>
            <person name="Lang D."/>
            <person name="Ullrich K.K."/>
            <person name="Murat F."/>
            <person name="Fuchs J."/>
            <person name="Jenkins J."/>
            <person name="Haas F.B."/>
            <person name="Piednoel M."/>
            <person name="Gundlach H."/>
            <person name="Van Bel M."/>
            <person name="Meyberg R."/>
            <person name="Vives C."/>
            <person name="Morata J."/>
            <person name="Symeonidi A."/>
            <person name="Hiss M."/>
            <person name="Muchero W."/>
            <person name="Kamisugi Y."/>
            <person name="Saleh O."/>
            <person name="Blanc G."/>
            <person name="Decker E.L."/>
            <person name="van Gessel N."/>
            <person name="Grimwood J."/>
            <person name="Hayes R.D."/>
            <person name="Graham S.W."/>
            <person name="Gunter L.E."/>
            <person name="McDaniel S.F."/>
            <person name="Hoernstein S.N.W."/>
            <person name="Larsson A."/>
            <person name="Li F.W."/>
            <person name="Perroud P.F."/>
            <person name="Phillips J."/>
            <person name="Ranjan P."/>
            <person name="Rokshar D.S."/>
            <person name="Rothfels C.J."/>
            <person name="Schneider L."/>
            <person name="Shu S."/>
            <person name="Stevenson D.W."/>
            <person name="Thummler F."/>
            <person name="Tillich M."/>
            <person name="Villarreal Aguilar J.C."/>
            <person name="Widiez T."/>
            <person name="Wong G.K."/>
            <person name="Wymore A."/>
            <person name="Zhang Y."/>
            <person name="Zimmer A.D."/>
            <person name="Quatrano R.S."/>
            <person name="Mayer K.F.X."/>
            <person name="Goodstein D."/>
            <person name="Casacuberta J.M."/>
            <person name="Vandepoele K."/>
            <person name="Reski R."/>
            <person name="Cuming A.C."/>
            <person name="Tuskan G.A."/>
            <person name="Maumus F."/>
            <person name="Salse J."/>
            <person name="Schmutz J."/>
            <person name="Rensing S.A."/>
        </authorList>
    </citation>
    <scope>NUCLEOTIDE SEQUENCE [LARGE SCALE GENOMIC DNA]</scope>
    <source>
        <strain evidence="3 4">cv. Gransden 2004</strain>
    </source>
</reference>
<evidence type="ECO:0000313" key="3">
    <source>
        <dbReference type="EnsemblPlants" id="PAC:32949490.CDS.1"/>
    </source>
</evidence>
<proteinExistence type="predicted"/>
<sequence>MKTNAIHAHRKESVESGQERLAYNDHAEDAHSLKGNNLQPQQPPNTTFALIRRNFKEHEITKYASLPLPGNVEIDVLSFLVLHGGVGSSESDRDDTRSVRVATTATLTVEMTKCLEEF</sequence>
<gene>
    <name evidence="2" type="ORF">PHYPA_027858</name>
</gene>
<keyword evidence="4" id="KW-1185">Reference proteome</keyword>
<feature type="compositionally biased region" description="Polar residues" evidence="1">
    <location>
        <begin position="34"/>
        <end position="45"/>
    </location>
</feature>
<dbReference type="EnsemblPlants" id="Pp3c23_10030V3.1">
    <property type="protein sequence ID" value="PAC:32949490.CDS.1"/>
    <property type="gene ID" value="Pp3c23_10030"/>
</dbReference>
<reference evidence="2 4" key="1">
    <citation type="journal article" date="2008" name="Science">
        <title>The Physcomitrella genome reveals evolutionary insights into the conquest of land by plants.</title>
        <authorList>
            <person name="Rensing S."/>
            <person name="Lang D."/>
            <person name="Zimmer A."/>
            <person name="Terry A."/>
            <person name="Salamov A."/>
            <person name="Shapiro H."/>
            <person name="Nishiyama T."/>
            <person name="Perroud P.-F."/>
            <person name="Lindquist E."/>
            <person name="Kamisugi Y."/>
            <person name="Tanahashi T."/>
            <person name="Sakakibara K."/>
            <person name="Fujita T."/>
            <person name="Oishi K."/>
            <person name="Shin-I T."/>
            <person name="Kuroki Y."/>
            <person name="Toyoda A."/>
            <person name="Suzuki Y."/>
            <person name="Hashimoto A."/>
            <person name="Yamaguchi K."/>
            <person name="Sugano A."/>
            <person name="Kohara Y."/>
            <person name="Fujiyama A."/>
            <person name="Anterola A."/>
            <person name="Aoki S."/>
            <person name="Ashton N."/>
            <person name="Barbazuk W.B."/>
            <person name="Barker E."/>
            <person name="Bennetzen J."/>
            <person name="Bezanilla M."/>
            <person name="Blankenship R."/>
            <person name="Cho S.H."/>
            <person name="Dutcher S."/>
            <person name="Estelle M."/>
            <person name="Fawcett J.A."/>
            <person name="Gundlach H."/>
            <person name="Hanada K."/>
            <person name="Heyl A."/>
            <person name="Hicks K.A."/>
            <person name="Hugh J."/>
            <person name="Lohr M."/>
            <person name="Mayer K."/>
            <person name="Melkozernov A."/>
            <person name="Murata T."/>
            <person name="Nelson D."/>
            <person name="Pils B."/>
            <person name="Prigge M."/>
            <person name="Reiss B."/>
            <person name="Renner T."/>
            <person name="Rombauts S."/>
            <person name="Rushton P."/>
            <person name="Sanderfoot A."/>
            <person name="Schween G."/>
            <person name="Shiu S.-H."/>
            <person name="Stueber K."/>
            <person name="Theodoulou F.L."/>
            <person name="Tu H."/>
            <person name="Van de Peer Y."/>
            <person name="Verrier P.J."/>
            <person name="Waters E."/>
            <person name="Wood A."/>
            <person name="Yang L."/>
            <person name="Cove D."/>
            <person name="Cuming A."/>
            <person name="Hasebe M."/>
            <person name="Lucas S."/>
            <person name="Mishler D.B."/>
            <person name="Reski R."/>
            <person name="Grigoriev I."/>
            <person name="Quatrano R.S."/>
            <person name="Boore J.L."/>
        </authorList>
    </citation>
    <scope>NUCLEOTIDE SEQUENCE [LARGE SCALE GENOMIC DNA]</scope>
    <source>
        <strain evidence="3 4">cv. Gransden 2004</strain>
    </source>
</reference>
<dbReference type="Gramene" id="Pp3c23_10030V3.1">
    <property type="protein sequence ID" value="PAC:32949490.CDS.1"/>
    <property type="gene ID" value="Pp3c23_10030"/>
</dbReference>
<dbReference type="EMBL" id="ABEU02000023">
    <property type="protein sequence ID" value="PNR29166.1"/>
    <property type="molecule type" value="Genomic_DNA"/>
</dbReference>
<dbReference type="AlphaFoldDB" id="A0A2K1IIR5"/>
<evidence type="ECO:0000313" key="2">
    <source>
        <dbReference type="EMBL" id="PNR29166.1"/>
    </source>
</evidence>
<reference evidence="3" key="3">
    <citation type="submission" date="2020-12" db="UniProtKB">
        <authorList>
            <consortium name="EnsemblPlants"/>
        </authorList>
    </citation>
    <scope>IDENTIFICATION</scope>
</reference>
<evidence type="ECO:0000256" key="1">
    <source>
        <dbReference type="SAM" id="MobiDB-lite"/>
    </source>
</evidence>